<dbReference type="eggNOG" id="COG0664">
    <property type="taxonomic scope" value="Bacteria"/>
</dbReference>
<dbReference type="Pfam" id="PF00027">
    <property type="entry name" value="cNMP_binding"/>
    <property type="match status" value="1"/>
</dbReference>
<evidence type="ECO:0000313" key="3">
    <source>
        <dbReference type="Proteomes" id="UP000007883"/>
    </source>
</evidence>
<dbReference type="InterPro" id="IPR018490">
    <property type="entry name" value="cNMP-bd_dom_sf"/>
</dbReference>
<name>I0HK86_RUBGI</name>
<dbReference type="InterPro" id="IPR000595">
    <property type="entry name" value="cNMP-bd_dom"/>
</dbReference>
<dbReference type="PATRIC" id="fig|983917.3.peg.73"/>
<reference evidence="2 3" key="1">
    <citation type="journal article" date="2012" name="J. Bacteriol.">
        <title>Complete genome sequence of phototrophic betaproteobacterium Rubrivivax gelatinosus IL144.</title>
        <authorList>
            <person name="Nagashima S."/>
            <person name="Kamimura A."/>
            <person name="Shimizu T."/>
            <person name="Nakamura-isaki S."/>
            <person name="Aono E."/>
            <person name="Sakamoto K."/>
            <person name="Ichikawa N."/>
            <person name="Nakazawa H."/>
            <person name="Sekine M."/>
            <person name="Yamazaki S."/>
            <person name="Fujita N."/>
            <person name="Shimada K."/>
            <person name="Hanada S."/>
            <person name="Nagashima K.V.P."/>
        </authorList>
    </citation>
    <scope>NUCLEOTIDE SEQUENCE [LARGE SCALE GENOMIC DNA]</scope>
    <source>
        <strain evidence="3">NBRC 100245 / IL144</strain>
    </source>
</reference>
<dbReference type="SMART" id="SM00100">
    <property type="entry name" value="cNMP"/>
    <property type="match status" value="1"/>
</dbReference>
<dbReference type="KEGG" id="rge:RGE_00780"/>
<dbReference type="InterPro" id="IPR014710">
    <property type="entry name" value="RmlC-like_jellyroll"/>
</dbReference>
<organism evidence="2 3">
    <name type="scientific">Rubrivivax gelatinosus (strain NBRC 100245 / IL144)</name>
    <dbReference type="NCBI Taxonomy" id="983917"/>
    <lineage>
        <taxon>Bacteria</taxon>
        <taxon>Pseudomonadati</taxon>
        <taxon>Pseudomonadota</taxon>
        <taxon>Betaproteobacteria</taxon>
        <taxon>Burkholderiales</taxon>
        <taxon>Sphaerotilaceae</taxon>
        <taxon>Rubrivivax</taxon>
    </lineage>
</organism>
<dbReference type="EMBL" id="AP012320">
    <property type="protein sequence ID" value="BAL93423.1"/>
    <property type="molecule type" value="Genomic_DNA"/>
</dbReference>
<protein>
    <submittedName>
        <fullName evidence="2">Cyclic nucleotide-binding protein</fullName>
    </submittedName>
</protein>
<evidence type="ECO:0000259" key="1">
    <source>
        <dbReference type="PROSITE" id="PS50042"/>
    </source>
</evidence>
<gene>
    <name evidence="2" type="ordered locus">RGE_00780</name>
</gene>
<dbReference type="STRING" id="983917.RGE_00780"/>
<dbReference type="PANTHER" id="PTHR24567">
    <property type="entry name" value="CRP FAMILY TRANSCRIPTIONAL REGULATORY PROTEIN"/>
    <property type="match status" value="1"/>
</dbReference>
<dbReference type="SUPFAM" id="SSF51206">
    <property type="entry name" value="cAMP-binding domain-like"/>
    <property type="match status" value="1"/>
</dbReference>
<dbReference type="GO" id="GO:0003700">
    <property type="term" value="F:DNA-binding transcription factor activity"/>
    <property type="evidence" value="ECO:0007669"/>
    <property type="project" value="TreeGrafter"/>
</dbReference>
<sequence>MRRQRPGKARPRRLLDRPSVRHPLHACAGPGTRMSDAASWAQRAAQVGAQAFDADEGLRRLAALWAGGRRPFDEASMARLAPYLVFVRVAAGKRLIVQDEPGEFMVVVLEGTVVVEHQGATTTARLAEIRPGDVLGEMSLLDAGPRLSDCRSTEPCVLAVLETSKLLALMNADAQLALMLLAALARRLSLRLRQTSTRLSALLGDA</sequence>
<dbReference type="Proteomes" id="UP000007883">
    <property type="component" value="Chromosome"/>
</dbReference>
<evidence type="ECO:0000313" key="2">
    <source>
        <dbReference type="EMBL" id="BAL93423.1"/>
    </source>
</evidence>
<dbReference type="CDD" id="cd00038">
    <property type="entry name" value="CAP_ED"/>
    <property type="match status" value="1"/>
</dbReference>
<dbReference type="Gene3D" id="2.60.120.10">
    <property type="entry name" value="Jelly Rolls"/>
    <property type="match status" value="1"/>
</dbReference>
<accession>I0HK86</accession>
<dbReference type="AlphaFoldDB" id="I0HK86"/>
<keyword evidence="3" id="KW-1185">Reference proteome</keyword>
<dbReference type="GO" id="GO:0005829">
    <property type="term" value="C:cytosol"/>
    <property type="evidence" value="ECO:0007669"/>
    <property type="project" value="TreeGrafter"/>
</dbReference>
<dbReference type="PANTHER" id="PTHR24567:SF74">
    <property type="entry name" value="HTH-TYPE TRANSCRIPTIONAL REGULATOR ARCR"/>
    <property type="match status" value="1"/>
</dbReference>
<dbReference type="InterPro" id="IPR050397">
    <property type="entry name" value="Env_Response_Regulators"/>
</dbReference>
<dbReference type="HOGENOM" id="CLU_1302716_0_0_4"/>
<dbReference type="PROSITE" id="PS50042">
    <property type="entry name" value="CNMP_BINDING_3"/>
    <property type="match status" value="1"/>
</dbReference>
<feature type="domain" description="Cyclic nucleotide-binding" evidence="1">
    <location>
        <begin position="72"/>
        <end position="187"/>
    </location>
</feature>
<proteinExistence type="predicted"/>